<dbReference type="InterPro" id="IPR014284">
    <property type="entry name" value="RNA_pol_sigma-70_dom"/>
</dbReference>
<evidence type="ECO:0000313" key="8">
    <source>
        <dbReference type="Proteomes" id="UP000584642"/>
    </source>
</evidence>
<gene>
    <name evidence="7" type="ORF">HND93_31865</name>
</gene>
<dbReference type="InterPro" id="IPR013325">
    <property type="entry name" value="RNA_pol_sigma_r2"/>
</dbReference>
<evidence type="ECO:0000256" key="2">
    <source>
        <dbReference type="ARBA" id="ARBA00023015"/>
    </source>
</evidence>
<accession>A0ABX2TJV9</accession>
<dbReference type="InterPro" id="IPR007627">
    <property type="entry name" value="RNA_pol_sigma70_r2"/>
</dbReference>
<evidence type="ECO:0000259" key="6">
    <source>
        <dbReference type="Pfam" id="PF08281"/>
    </source>
</evidence>
<dbReference type="EMBL" id="JABFDB010000039">
    <property type="protein sequence ID" value="NYZ24327.1"/>
    <property type="molecule type" value="Genomic_DNA"/>
</dbReference>
<protein>
    <submittedName>
        <fullName evidence="7">Sigma-70 family RNA polymerase sigma factor</fullName>
    </submittedName>
</protein>
<evidence type="ECO:0000256" key="4">
    <source>
        <dbReference type="ARBA" id="ARBA00023163"/>
    </source>
</evidence>
<dbReference type="Pfam" id="PF04542">
    <property type="entry name" value="Sigma70_r2"/>
    <property type="match status" value="1"/>
</dbReference>
<dbReference type="SUPFAM" id="SSF88659">
    <property type="entry name" value="Sigma3 and sigma4 domains of RNA polymerase sigma factors"/>
    <property type="match status" value="1"/>
</dbReference>
<evidence type="ECO:0000313" key="7">
    <source>
        <dbReference type="EMBL" id="NYZ24327.1"/>
    </source>
</evidence>
<comment type="similarity">
    <text evidence="1">Belongs to the sigma-70 factor family. ECF subfamily.</text>
</comment>
<dbReference type="PANTHER" id="PTHR43133">
    <property type="entry name" value="RNA POLYMERASE ECF-TYPE SIGMA FACTO"/>
    <property type="match status" value="1"/>
</dbReference>
<dbReference type="NCBIfam" id="TIGR02937">
    <property type="entry name" value="sigma70-ECF"/>
    <property type="match status" value="1"/>
</dbReference>
<sequence>MPKSVQSIYLDHRALLLGQAQRIVRDRETAEDLIQESYLRAHHAAEKGPIENVAGFLCRTVRNLALDHLRRRQAKARVEIGSSEMVDVSHVPCGTPSAEDRMLQRERLDRFRGALDSLPERARRVWMLNRLEGWSYPAIAEHLGVSPGTVFNDMKLAMGHMADALSRAERER</sequence>
<dbReference type="InterPro" id="IPR013249">
    <property type="entry name" value="RNA_pol_sigma70_r4_t2"/>
</dbReference>
<keyword evidence="2" id="KW-0805">Transcription regulation</keyword>
<dbReference type="Gene3D" id="1.10.1740.10">
    <property type="match status" value="1"/>
</dbReference>
<evidence type="ECO:0000259" key="5">
    <source>
        <dbReference type="Pfam" id="PF04542"/>
    </source>
</evidence>
<reference evidence="7 8" key="1">
    <citation type="submission" date="2020-05" db="EMBL/GenBank/DDBJ databases">
        <title>Azospirillum oleiclasticum sp. nov, a nitrogen-fixing and heavy crude oil-emulsifying bacterium isolated from the crude oil of Yumen Oilfield.</title>
        <authorList>
            <person name="Wu D."/>
            <person name="Cai M."/>
            <person name="Zhang X."/>
        </authorList>
    </citation>
    <scope>NUCLEOTIDE SEQUENCE [LARGE SCALE GENOMIC DNA]</scope>
    <source>
        <strain evidence="7 8">ROY-1-1-2</strain>
    </source>
</reference>
<organism evidence="7 8">
    <name type="scientific">Azospirillum oleiclasticum</name>
    <dbReference type="NCBI Taxonomy" id="2735135"/>
    <lineage>
        <taxon>Bacteria</taxon>
        <taxon>Pseudomonadati</taxon>
        <taxon>Pseudomonadota</taxon>
        <taxon>Alphaproteobacteria</taxon>
        <taxon>Rhodospirillales</taxon>
        <taxon>Azospirillaceae</taxon>
        <taxon>Azospirillum</taxon>
    </lineage>
</organism>
<keyword evidence="3" id="KW-0731">Sigma factor</keyword>
<keyword evidence="8" id="KW-1185">Reference proteome</keyword>
<dbReference type="Pfam" id="PF08281">
    <property type="entry name" value="Sigma70_r4_2"/>
    <property type="match status" value="1"/>
</dbReference>
<dbReference type="PANTHER" id="PTHR43133:SF63">
    <property type="entry name" value="RNA POLYMERASE SIGMA FACTOR FECI-RELATED"/>
    <property type="match status" value="1"/>
</dbReference>
<keyword evidence="4" id="KW-0804">Transcription</keyword>
<evidence type="ECO:0000256" key="1">
    <source>
        <dbReference type="ARBA" id="ARBA00010641"/>
    </source>
</evidence>
<dbReference type="InterPro" id="IPR036388">
    <property type="entry name" value="WH-like_DNA-bd_sf"/>
</dbReference>
<dbReference type="Proteomes" id="UP000584642">
    <property type="component" value="Unassembled WGS sequence"/>
</dbReference>
<evidence type="ECO:0000256" key="3">
    <source>
        <dbReference type="ARBA" id="ARBA00023082"/>
    </source>
</evidence>
<name>A0ABX2TJV9_9PROT</name>
<feature type="domain" description="RNA polymerase sigma-70 region 2" evidence="5">
    <location>
        <begin position="9"/>
        <end position="73"/>
    </location>
</feature>
<proteinExistence type="inferred from homology"/>
<dbReference type="SUPFAM" id="SSF88946">
    <property type="entry name" value="Sigma2 domain of RNA polymerase sigma factors"/>
    <property type="match status" value="1"/>
</dbReference>
<dbReference type="Gene3D" id="1.10.10.10">
    <property type="entry name" value="Winged helix-like DNA-binding domain superfamily/Winged helix DNA-binding domain"/>
    <property type="match status" value="1"/>
</dbReference>
<dbReference type="InterPro" id="IPR013324">
    <property type="entry name" value="RNA_pol_sigma_r3/r4-like"/>
</dbReference>
<dbReference type="RefSeq" id="WP_180286103.1">
    <property type="nucleotide sequence ID" value="NZ_JABFDB010000039.1"/>
</dbReference>
<comment type="caution">
    <text evidence="7">The sequence shown here is derived from an EMBL/GenBank/DDBJ whole genome shotgun (WGS) entry which is preliminary data.</text>
</comment>
<dbReference type="InterPro" id="IPR039425">
    <property type="entry name" value="RNA_pol_sigma-70-like"/>
</dbReference>
<feature type="domain" description="RNA polymerase sigma factor 70 region 4 type 2" evidence="6">
    <location>
        <begin position="109"/>
        <end position="161"/>
    </location>
</feature>